<protein>
    <recommendedName>
        <fullName evidence="1">Arrestin-like N-terminal domain-containing protein</fullName>
    </recommendedName>
</protein>
<dbReference type="Pfam" id="PF00339">
    <property type="entry name" value="Arrestin_N"/>
    <property type="match status" value="1"/>
</dbReference>
<dbReference type="SUPFAM" id="SSF81296">
    <property type="entry name" value="E set domains"/>
    <property type="match status" value="1"/>
</dbReference>
<accession>A0A4Y7TR00</accession>
<evidence type="ECO:0000313" key="2">
    <source>
        <dbReference type="EMBL" id="TEB36586.1"/>
    </source>
</evidence>
<sequence length="517" mass="55955">MALRAAEGPHPPPRYSTLSLVALPIYPTAGELDISRLVDDPSSSDRVSRQAFDFCLEAKGGITRGQGKPWATLRLFSTVPASLQRPRYTGGENVDGVVLLDLQRSQSVLAVSVVLKGQMLTSSRSDGIHTFLDVVAPVWDSTTAGDGNLQGRHTLPFTIPFPTEFPDSFAVRSQRKTREGEDDPLAMFPTPQTICQRGINANVQYEVTLKITTSGLFKSRHRVSGTILHVPVIRAPPLPPLRASAYVGGSFLIGPRDDPTGWQPLPTFHVRAAVRGGESCHIECTVSIANPTTYTRGTVIPCYLVCRTSSTDDRSNAILHAFTAQNCVSLDLFQRVHYYQDPRVAAPVNASGAVKIGQGSKAARSNNSEEGGTAVWWTPRAHVARGDVKEDGFKSMSELSLEGEVHIDVALLPTCAVPFLEVSHDLHVSLKGSQDLDVTVIPEDPSGTLPSALRKPQALNADIKELPAWSVRIVTAHAPAGPVPTPFTPRPARKKKDLSVVQELQYINNSFSAGPYQ</sequence>
<gene>
    <name evidence="2" type="ORF">FA13DRAFT_1726950</name>
</gene>
<dbReference type="InterPro" id="IPR011021">
    <property type="entry name" value="Arrestin-like_N"/>
</dbReference>
<dbReference type="EMBL" id="QPFP01000005">
    <property type="protein sequence ID" value="TEB36586.1"/>
    <property type="molecule type" value="Genomic_DNA"/>
</dbReference>
<keyword evidence="3" id="KW-1185">Reference proteome</keyword>
<dbReference type="Gene3D" id="2.60.40.640">
    <property type="match status" value="1"/>
</dbReference>
<dbReference type="Proteomes" id="UP000298030">
    <property type="component" value="Unassembled WGS sequence"/>
</dbReference>
<reference evidence="2 3" key="1">
    <citation type="journal article" date="2019" name="Nat. Ecol. Evol.">
        <title>Megaphylogeny resolves global patterns of mushroom evolution.</title>
        <authorList>
            <person name="Varga T."/>
            <person name="Krizsan K."/>
            <person name="Foldi C."/>
            <person name="Dima B."/>
            <person name="Sanchez-Garcia M."/>
            <person name="Sanchez-Ramirez S."/>
            <person name="Szollosi G.J."/>
            <person name="Szarkandi J.G."/>
            <person name="Papp V."/>
            <person name="Albert L."/>
            <person name="Andreopoulos W."/>
            <person name="Angelini C."/>
            <person name="Antonin V."/>
            <person name="Barry K.W."/>
            <person name="Bougher N.L."/>
            <person name="Buchanan P."/>
            <person name="Buyck B."/>
            <person name="Bense V."/>
            <person name="Catcheside P."/>
            <person name="Chovatia M."/>
            <person name="Cooper J."/>
            <person name="Damon W."/>
            <person name="Desjardin D."/>
            <person name="Finy P."/>
            <person name="Geml J."/>
            <person name="Haridas S."/>
            <person name="Hughes K."/>
            <person name="Justo A."/>
            <person name="Karasinski D."/>
            <person name="Kautmanova I."/>
            <person name="Kiss B."/>
            <person name="Kocsube S."/>
            <person name="Kotiranta H."/>
            <person name="LaButti K.M."/>
            <person name="Lechner B.E."/>
            <person name="Liimatainen K."/>
            <person name="Lipzen A."/>
            <person name="Lukacs Z."/>
            <person name="Mihaltcheva S."/>
            <person name="Morgado L.N."/>
            <person name="Niskanen T."/>
            <person name="Noordeloos M.E."/>
            <person name="Ohm R.A."/>
            <person name="Ortiz-Santana B."/>
            <person name="Ovrebo C."/>
            <person name="Racz N."/>
            <person name="Riley R."/>
            <person name="Savchenko A."/>
            <person name="Shiryaev A."/>
            <person name="Soop K."/>
            <person name="Spirin V."/>
            <person name="Szebenyi C."/>
            <person name="Tomsovsky M."/>
            <person name="Tulloss R.E."/>
            <person name="Uehling J."/>
            <person name="Grigoriev I.V."/>
            <person name="Vagvolgyi C."/>
            <person name="Papp T."/>
            <person name="Martin F.M."/>
            <person name="Miettinen O."/>
            <person name="Hibbett D.S."/>
            <person name="Nagy L.G."/>
        </authorList>
    </citation>
    <scope>NUCLEOTIDE SEQUENCE [LARGE SCALE GENOMIC DNA]</scope>
    <source>
        <strain evidence="2 3">FP101781</strain>
    </source>
</reference>
<dbReference type="InterPro" id="IPR014756">
    <property type="entry name" value="Ig_E-set"/>
</dbReference>
<evidence type="ECO:0000259" key="1">
    <source>
        <dbReference type="Pfam" id="PF00339"/>
    </source>
</evidence>
<organism evidence="2 3">
    <name type="scientific">Coprinellus micaceus</name>
    <name type="common">Glistening ink-cap mushroom</name>
    <name type="synonym">Coprinus micaceus</name>
    <dbReference type="NCBI Taxonomy" id="71717"/>
    <lineage>
        <taxon>Eukaryota</taxon>
        <taxon>Fungi</taxon>
        <taxon>Dikarya</taxon>
        <taxon>Basidiomycota</taxon>
        <taxon>Agaricomycotina</taxon>
        <taxon>Agaricomycetes</taxon>
        <taxon>Agaricomycetidae</taxon>
        <taxon>Agaricales</taxon>
        <taxon>Agaricineae</taxon>
        <taxon>Psathyrellaceae</taxon>
        <taxon>Coprinellus</taxon>
    </lineage>
</organism>
<evidence type="ECO:0000313" key="3">
    <source>
        <dbReference type="Proteomes" id="UP000298030"/>
    </source>
</evidence>
<name>A0A4Y7TR00_COPMI</name>
<dbReference type="OrthoDB" id="3262423at2759"/>
<comment type="caution">
    <text evidence="2">The sequence shown here is derived from an EMBL/GenBank/DDBJ whole genome shotgun (WGS) entry which is preliminary data.</text>
</comment>
<dbReference type="InterPro" id="IPR014752">
    <property type="entry name" value="Arrestin-like_C"/>
</dbReference>
<dbReference type="AlphaFoldDB" id="A0A4Y7TR00"/>
<feature type="domain" description="Arrestin-like N-terminal" evidence="1">
    <location>
        <begin position="86"/>
        <end position="226"/>
    </location>
</feature>
<proteinExistence type="predicted"/>